<sequence>MSLRFVTKSIHAYLDYPVAFGLILMPFIFGLGTENMLAFWLSVVTGVAAFGLTVLTDHHLGIFRVLPYSLHLAVDGAVGVVFVAAPLLLGFAGIDFWYYMLLGLTVLSVVSLHKAEDVPSAA</sequence>
<feature type="transmembrane region" description="Helical" evidence="1">
    <location>
        <begin position="12"/>
        <end position="31"/>
    </location>
</feature>
<dbReference type="STRING" id="1156985.SAMN04488118_108145"/>
<name>A0A1G5R4B8_9RHOB</name>
<dbReference type="AlphaFoldDB" id="A0A1G5R4B8"/>
<reference evidence="2 3" key="1">
    <citation type="submission" date="2016-10" db="EMBL/GenBank/DDBJ databases">
        <authorList>
            <person name="de Groot N.N."/>
        </authorList>
    </citation>
    <scope>NUCLEOTIDE SEQUENCE [LARGE SCALE GENOMIC DNA]</scope>
    <source>
        <strain evidence="2 3">U95</strain>
    </source>
</reference>
<keyword evidence="1" id="KW-0812">Transmembrane</keyword>
<dbReference type="Proteomes" id="UP000198767">
    <property type="component" value="Unassembled WGS sequence"/>
</dbReference>
<gene>
    <name evidence="2" type="ORF">SAMN04488118_108145</name>
</gene>
<evidence type="ECO:0000313" key="3">
    <source>
        <dbReference type="Proteomes" id="UP000198767"/>
    </source>
</evidence>
<evidence type="ECO:0000256" key="1">
    <source>
        <dbReference type="SAM" id="Phobius"/>
    </source>
</evidence>
<keyword evidence="3" id="KW-1185">Reference proteome</keyword>
<dbReference type="RefSeq" id="WP_090219767.1">
    <property type="nucleotide sequence ID" value="NZ_FMWG01000008.1"/>
</dbReference>
<keyword evidence="1" id="KW-1133">Transmembrane helix</keyword>
<accession>A0A1G5R4B8</accession>
<organism evidence="2 3">
    <name type="scientific">Epibacterium ulvae</name>
    <dbReference type="NCBI Taxonomy" id="1156985"/>
    <lineage>
        <taxon>Bacteria</taxon>
        <taxon>Pseudomonadati</taxon>
        <taxon>Pseudomonadota</taxon>
        <taxon>Alphaproteobacteria</taxon>
        <taxon>Rhodobacterales</taxon>
        <taxon>Roseobacteraceae</taxon>
        <taxon>Epibacterium</taxon>
    </lineage>
</organism>
<evidence type="ECO:0008006" key="4">
    <source>
        <dbReference type="Google" id="ProtNLM"/>
    </source>
</evidence>
<evidence type="ECO:0000313" key="2">
    <source>
        <dbReference type="EMBL" id="SCZ68945.1"/>
    </source>
</evidence>
<feature type="transmembrane region" description="Helical" evidence="1">
    <location>
        <begin position="68"/>
        <end position="90"/>
    </location>
</feature>
<dbReference type="OrthoDB" id="129082at2"/>
<proteinExistence type="predicted"/>
<keyword evidence="1" id="KW-0472">Membrane</keyword>
<feature type="transmembrane region" description="Helical" evidence="1">
    <location>
        <begin position="37"/>
        <end position="56"/>
    </location>
</feature>
<protein>
    <recommendedName>
        <fullName evidence="4">SPW repeat-containing protein</fullName>
    </recommendedName>
</protein>
<dbReference type="EMBL" id="FMWG01000008">
    <property type="protein sequence ID" value="SCZ68945.1"/>
    <property type="molecule type" value="Genomic_DNA"/>
</dbReference>